<dbReference type="RefSeq" id="WP_377184555.1">
    <property type="nucleotide sequence ID" value="NZ_JBHUPD010000002.1"/>
</dbReference>
<comment type="caution">
    <text evidence="1">The sequence shown here is derived from an EMBL/GenBank/DDBJ whole genome shotgun (WGS) entry which is preliminary data.</text>
</comment>
<sequence length="148" mass="17210">MGFEELFMASKGQPITYNGKEIKMIDKINLIFGQVKIKIFFLATDSIWKQGLILKTKGHFEVNNKTAENKVVFWEDTAPAEFELSVNSKDKTLIIYNVWETEDGMLHYWHNGGALHVEVEDDIRTYYCNDGYPDDDFDDLIFKIEIKS</sequence>
<gene>
    <name evidence="1" type="ORF">ACFS5N_09260</name>
</gene>
<evidence type="ECO:0000313" key="2">
    <source>
        <dbReference type="Proteomes" id="UP001597557"/>
    </source>
</evidence>
<proteinExistence type="predicted"/>
<organism evidence="1 2">
    <name type="scientific">Mucilaginibacter ximonensis</name>
    <dbReference type="NCBI Taxonomy" id="538021"/>
    <lineage>
        <taxon>Bacteria</taxon>
        <taxon>Pseudomonadati</taxon>
        <taxon>Bacteroidota</taxon>
        <taxon>Sphingobacteriia</taxon>
        <taxon>Sphingobacteriales</taxon>
        <taxon>Sphingobacteriaceae</taxon>
        <taxon>Mucilaginibacter</taxon>
    </lineage>
</organism>
<accession>A0ABW5YBK4</accession>
<name>A0ABW5YBK4_9SPHI</name>
<dbReference type="EMBL" id="JBHUPD010000002">
    <property type="protein sequence ID" value="MFD2872655.1"/>
    <property type="molecule type" value="Genomic_DNA"/>
</dbReference>
<protein>
    <submittedName>
        <fullName evidence="1">Uncharacterized protein</fullName>
    </submittedName>
</protein>
<dbReference type="Proteomes" id="UP001597557">
    <property type="component" value="Unassembled WGS sequence"/>
</dbReference>
<evidence type="ECO:0000313" key="1">
    <source>
        <dbReference type="EMBL" id="MFD2872655.1"/>
    </source>
</evidence>
<keyword evidence="2" id="KW-1185">Reference proteome</keyword>
<reference evidence="2" key="1">
    <citation type="journal article" date="2019" name="Int. J. Syst. Evol. Microbiol.">
        <title>The Global Catalogue of Microorganisms (GCM) 10K type strain sequencing project: providing services to taxonomists for standard genome sequencing and annotation.</title>
        <authorList>
            <consortium name="The Broad Institute Genomics Platform"/>
            <consortium name="The Broad Institute Genome Sequencing Center for Infectious Disease"/>
            <person name="Wu L."/>
            <person name="Ma J."/>
        </authorList>
    </citation>
    <scope>NUCLEOTIDE SEQUENCE [LARGE SCALE GENOMIC DNA]</scope>
    <source>
        <strain evidence="2">KCTC 22437</strain>
    </source>
</reference>